<sequence>MQEYMSNCLSTLRKDTLKTTMMSSLYTSNLQATLDPTYCVTGPADRNPEGKGVAIKYNNYTRYLNRMRKKDCN</sequence>
<proteinExistence type="predicted"/>
<organism evidence="1">
    <name type="scientific">viral metagenome</name>
    <dbReference type="NCBI Taxonomy" id="1070528"/>
    <lineage>
        <taxon>unclassified sequences</taxon>
        <taxon>metagenomes</taxon>
        <taxon>organismal metagenomes</taxon>
    </lineage>
</organism>
<accession>A0A6C0AH52</accession>
<protein>
    <submittedName>
        <fullName evidence="1">Uncharacterized protein</fullName>
    </submittedName>
</protein>
<name>A0A6C0AH52_9ZZZZ</name>
<evidence type="ECO:0000313" key="1">
    <source>
        <dbReference type="EMBL" id="QHS79124.1"/>
    </source>
</evidence>
<dbReference type="EMBL" id="MN740626">
    <property type="protein sequence ID" value="QHS79124.1"/>
    <property type="molecule type" value="Genomic_DNA"/>
</dbReference>
<dbReference type="AlphaFoldDB" id="A0A6C0AH52"/>
<reference evidence="1" key="1">
    <citation type="journal article" date="2020" name="Nature">
        <title>Giant virus diversity and host interactions through global metagenomics.</title>
        <authorList>
            <person name="Schulz F."/>
            <person name="Roux S."/>
            <person name="Paez-Espino D."/>
            <person name="Jungbluth S."/>
            <person name="Walsh D.A."/>
            <person name="Denef V.J."/>
            <person name="McMahon K.D."/>
            <person name="Konstantinidis K.T."/>
            <person name="Eloe-Fadrosh E.A."/>
            <person name="Kyrpides N.C."/>
            <person name="Woyke T."/>
        </authorList>
    </citation>
    <scope>NUCLEOTIDE SEQUENCE</scope>
    <source>
        <strain evidence="1">GVMAG-S-1035118-87</strain>
    </source>
</reference>